<dbReference type="PANTHER" id="PTHR11410:SF0">
    <property type="entry name" value="ATP SYNTHASE SUBUNIT A"/>
    <property type="match status" value="1"/>
</dbReference>
<dbReference type="NCBIfam" id="TIGR01131">
    <property type="entry name" value="ATP_synt_6_or_A"/>
    <property type="match status" value="1"/>
</dbReference>
<keyword evidence="11" id="KW-1003">Cell membrane</keyword>
<evidence type="ECO:0000256" key="10">
    <source>
        <dbReference type="ARBA" id="ARBA00023310"/>
    </source>
</evidence>
<evidence type="ECO:0000256" key="7">
    <source>
        <dbReference type="ARBA" id="ARBA00022989"/>
    </source>
</evidence>
<feature type="transmembrane region" description="Helical" evidence="11">
    <location>
        <begin position="52"/>
        <end position="71"/>
    </location>
</feature>
<sequence length="278" mass="30632">MPDSAPTDGGCVLTESPMVLASEFPPGPESFDYRSLIPGLEGTFWEPAFTKIALLTWLTVAILIIFFLVAYRKPQIVPTKVQWIAESIYGIARDNIARDVIGKEGVRFAPYLATLFVFILMNNLWGIIPLAQISPNSHIAFPIVLAGFTYVLYIAVGVRKQGALTYAKNSIWVSGAPLWVQPILVPIEFFQVIILRPATLAIRLFANMFAGHMILLVFTLGGVVLFESATVALKPVAFLSWGMAIVMTLFELFILALQAYVFTLLTATYLQSSVSEAH</sequence>
<evidence type="ECO:0000313" key="14">
    <source>
        <dbReference type="Proteomes" id="UP000681340"/>
    </source>
</evidence>
<evidence type="ECO:0000313" key="13">
    <source>
        <dbReference type="EMBL" id="GIM78725.1"/>
    </source>
</evidence>
<dbReference type="Pfam" id="PF00119">
    <property type="entry name" value="ATP-synt_A"/>
    <property type="match status" value="1"/>
</dbReference>
<keyword evidence="7 11" id="KW-1133">Transmembrane helix</keyword>
<evidence type="ECO:0000256" key="2">
    <source>
        <dbReference type="ARBA" id="ARBA00006810"/>
    </source>
</evidence>
<dbReference type="GO" id="GO:0005886">
    <property type="term" value="C:plasma membrane"/>
    <property type="evidence" value="ECO:0007669"/>
    <property type="project" value="UniProtKB-SubCell"/>
</dbReference>
<keyword evidence="8 11" id="KW-0406">Ion transport</keyword>
<dbReference type="EMBL" id="BOQL01000077">
    <property type="protein sequence ID" value="GIM78725.1"/>
    <property type="molecule type" value="Genomic_DNA"/>
</dbReference>
<keyword evidence="4 11" id="KW-0138">CF(0)</keyword>
<evidence type="ECO:0000256" key="3">
    <source>
        <dbReference type="ARBA" id="ARBA00022448"/>
    </source>
</evidence>
<evidence type="ECO:0000256" key="12">
    <source>
        <dbReference type="RuleBase" id="RU000483"/>
    </source>
</evidence>
<dbReference type="GO" id="GO:0045259">
    <property type="term" value="C:proton-transporting ATP synthase complex"/>
    <property type="evidence" value="ECO:0007669"/>
    <property type="project" value="UniProtKB-KW"/>
</dbReference>
<dbReference type="InterPro" id="IPR023011">
    <property type="entry name" value="ATP_synth_F0_asu_AS"/>
</dbReference>
<comment type="subcellular location">
    <subcellularLocation>
        <location evidence="11 12">Cell membrane</location>
        <topology evidence="11 12">Multi-pass membrane protein</topology>
    </subcellularLocation>
    <subcellularLocation>
        <location evidence="1">Membrane</location>
        <topology evidence="1">Multi-pass membrane protein</topology>
    </subcellularLocation>
</comment>
<evidence type="ECO:0000256" key="1">
    <source>
        <dbReference type="ARBA" id="ARBA00004141"/>
    </source>
</evidence>
<dbReference type="PROSITE" id="PS00449">
    <property type="entry name" value="ATPASE_A"/>
    <property type="match status" value="1"/>
</dbReference>
<comment type="function">
    <text evidence="11 12">Key component of the proton channel; it plays a direct role in the translocation of protons across the membrane.</text>
</comment>
<dbReference type="SUPFAM" id="SSF81336">
    <property type="entry name" value="F1F0 ATP synthase subunit A"/>
    <property type="match status" value="1"/>
</dbReference>
<dbReference type="AlphaFoldDB" id="A0A919SUR5"/>
<keyword evidence="10 11" id="KW-0066">ATP synthesis</keyword>
<proteinExistence type="inferred from homology"/>
<feature type="transmembrane region" description="Helical" evidence="11">
    <location>
        <begin position="238"/>
        <end position="261"/>
    </location>
</feature>
<evidence type="ECO:0000256" key="6">
    <source>
        <dbReference type="ARBA" id="ARBA00022781"/>
    </source>
</evidence>
<keyword evidence="3 11" id="KW-0813">Transport</keyword>
<protein>
    <recommendedName>
        <fullName evidence="11 12">ATP synthase subunit a</fullName>
    </recommendedName>
    <alternativeName>
        <fullName evidence="11">ATP synthase F0 sector subunit a</fullName>
    </alternativeName>
    <alternativeName>
        <fullName evidence="11">F-ATPase subunit 6</fullName>
    </alternativeName>
</protein>
<dbReference type="Proteomes" id="UP000681340">
    <property type="component" value="Unassembled WGS sequence"/>
</dbReference>
<feature type="transmembrane region" description="Helical" evidence="11">
    <location>
        <begin position="200"/>
        <end position="226"/>
    </location>
</feature>
<dbReference type="HAMAP" id="MF_01393">
    <property type="entry name" value="ATP_synth_a_bact"/>
    <property type="match status" value="1"/>
</dbReference>
<feature type="transmembrane region" description="Helical" evidence="11">
    <location>
        <begin position="139"/>
        <end position="158"/>
    </location>
</feature>
<comment type="caution">
    <text evidence="13">The sequence shown here is derived from an EMBL/GenBank/DDBJ whole genome shotgun (WGS) entry which is preliminary data.</text>
</comment>
<evidence type="ECO:0000256" key="4">
    <source>
        <dbReference type="ARBA" id="ARBA00022547"/>
    </source>
</evidence>
<gene>
    <name evidence="11 13" type="primary">atpB</name>
    <name evidence="13" type="ORF">Aau02nite_82250</name>
</gene>
<keyword evidence="9 11" id="KW-0472">Membrane</keyword>
<keyword evidence="14" id="KW-1185">Reference proteome</keyword>
<evidence type="ECO:0000256" key="5">
    <source>
        <dbReference type="ARBA" id="ARBA00022692"/>
    </source>
</evidence>
<dbReference type="InterPro" id="IPR045083">
    <property type="entry name" value="ATP_synth_F0_asu_bact/mt"/>
</dbReference>
<accession>A0A919SUR5</accession>
<comment type="similarity">
    <text evidence="2 11 12">Belongs to the ATPase A chain family.</text>
</comment>
<keyword evidence="5 11" id="KW-0812">Transmembrane</keyword>
<dbReference type="InterPro" id="IPR000568">
    <property type="entry name" value="ATP_synth_F0_asu"/>
</dbReference>
<dbReference type="GO" id="GO:0046933">
    <property type="term" value="F:proton-transporting ATP synthase activity, rotational mechanism"/>
    <property type="evidence" value="ECO:0007669"/>
    <property type="project" value="UniProtKB-UniRule"/>
</dbReference>
<reference evidence="13" key="1">
    <citation type="submission" date="2021-03" db="EMBL/GenBank/DDBJ databases">
        <title>Whole genome shotgun sequence of Actinoplanes auranticolor NBRC 12245.</title>
        <authorList>
            <person name="Komaki H."/>
            <person name="Tamura T."/>
        </authorList>
    </citation>
    <scope>NUCLEOTIDE SEQUENCE</scope>
    <source>
        <strain evidence="13">NBRC 12245</strain>
    </source>
</reference>
<evidence type="ECO:0000256" key="9">
    <source>
        <dbReference type="ARBA" id="ARBA00023136"/>
    </source>
</evidence>
<dbReference type="PRINTS" id="PR00123">
    <property type="entry name" value="ATPASEA"/>
</dbReference>
<feature type="transmembrane region" description="Helical" evidence="11">
    <location>
        <begin position="108"/>
        <end position="127"/>
    </location>
</feature>
<organism evidence="13 14">
    <name type="scientific">Actinoplanes auranticolor</name>
    <dbReference type="NCBI Taxonomy" id="47988"/>
    <lineage>
        <taxon>Bacteria</taxon>
        <taxon>Bacillati</taxon>
        <taxon>Actinomycetota</taxon>
        <taxon>Actinomycetes</taxon>
        <taxon>Micromonosporales</taxon>
        <taxon>Micromonosporaceae</taxon>
        <taxon>Actinoplanes</taxon>
    </lineage>
</organism>
<name>A0A919SUR5_9ACTN</name>
<evidence type="ECO:0000256" key="8">
    <source>
        <dbReference type="ARBA" id="ARBA00023065"/>
    </source>
</evidence>
<dbReference type="Gene3D" id="1.20.120.220">
    <property type="entry name" value="ATP synthase, F0 complex, subunit A"/>
    <property type="match status" value="1"/>
</dbReference>
<dbReference type="InterPro" id="IPR035908">
    <property type="entry name" value="F0_ATP_A_sf"/>
</dbReference>
<dbReference type="CDD" id="cd00310">
    <property type="entry name" value="ATP-synt_Fo_a_6"/>
    <property type="match status" value="1"/>
</dbReference>
<dbReference type="PANTHER" id="PTHR11410">
    <property type="entry name" value="ATP SYNTHASE SUBUNIT A"/>
    <property type="match status" value="1"/>
</dbReference>
<evidence type="ECO:0000256" key="11">
    <source>
        <dbReference type="HAMAP-Rule" id="MF_01393"/>
    </source>
</evidence>
<feature type="transmembrane region" description="Helical" evidence="11">
    <location>
        <begin position="170"/>
        <end position="194"/>
    </location>
</feature>
<keyword evidence="6 11" id="KW-0375">Hydrogen ion transport</keyword>